<dbReference type="InterPro" id="IPR013762">
    <property type="entry name" value="Integrase-like_cat_sf"/>
</dbReference>
<keyword evidence="1" id="KW-0233">DNA recombination</keyword>
<feature type="region of interest" description="Disordered" evidence="2">
    <location>
        <begin position="1"/>
        <end position="24"/>
    </location>
</feature>
<evidence type="ECO:0000256" key="2">
    <source>
        <dbReference type="SAM" id="MobiDB-lite"/>
    </source>
</evidence>
<dbReference type="Gene3D" id="1.10.443.10">
    <property type="entry name" value="Intergrase catalytic core"/>
    <property type="match status" value="1"/>
</dbReference>
<keyword evidence="5" id="KW-1185">Reference proteome</keyword>
<feature type="compositionally biased region" description="Basic residues" evidence="2">
    <location>
        <begin position="9"/>
        <end position="19"/>
    </location>
</feature>
<feature type="domain" description="Tyr recombinase" evidence="3">
    <location>
        <begin position="1"/>
        <end position="122"/>
    </location>
</feature>
<evidence type="ECO:0000259" key="3">
    <source>
        <dbReference type="PROSITE" id="PS51898"/>
    </source>
</evidence>
<dbReference type="InterPro" id="IPR011010">
    <property type="entry name" value="DNA_brk_join_enz"/>
</dbReference>
<proteinExistence type="predicted"/>
<dbReference type="GO" id="GO:0006310">
    <property type="term" value="P:DNA recombination"/>
    <property type="evidence" value="ECO:0007669"/>
    <property type="project" value="UniProtKB-KW"/>
</dbReference>
<dbReference type="Proteomes" id="UP000321118">
    <property type="component" value="Unassembled WGS sequence"/>
</dbReference>
<dbReference type="GO" id="GO:0003677">
    <property type="term" value="F:DNA binding"/>
    <property type="evidence" value="ECO:0007669"/>
    <property type="project" value="InterPro"/>
</dbReference>
<dbReference type="GO" id="GO:0015074">
    <property type="term" value="P:DNA integration"/>
    <property type="evidence" value="ECO:0007669"/>
    <property type="project" value="InterPro"/>
</dbReference>
<evidence type="ECO:0000313" key="5">
    <source>
        <dbReference type="Proteomes" id="UP000321118"/>
    </source>
</evidence>
<dbReference type="AlphaFoldDB" id="A0A510V6B1"/>
<name>A0A510V6B1_9CELL</name>
<evidence type="ECO:0000313" key="4">
    <source>
        <dbReference type="EMBL" id="GEK22389.1"/>
    </source>
</evidence>
<organism evidence="4 5">
    <name type="scientific">Cellulomonas xylanilytica</name>
    <dbReference type="NCBI Taxonomy" id="233583"/>
    <lineage>
        <taxon>Bacteria</taxon>
        <taxon>Bacillati</taxon>
        <taxon>Actinomycetota</taxon>
        <taxon>Actinomycetes</taxon>
        <taxon>Micrococcales</taxon>
        <taxon>Cellulomonadaceae</taxon>
        <taxon>Cellulomonas</taxon>
    </lineage>
</organism>
<protein>
    <recommendedName>
        <fullName evidence="3">Tyr recombinase domain-containing protein</fullName>
    </recommendedName>
</protein>
<reference evidence="4 5" key="1">
    <citation type="submission" date="2019-07" db="EMBL/GenBank/DDBJ databases">
        <title>Whole genome shotgun sequence of Cellulomonas xylanilytica NBRC 101102.</title>
        <authorList>
            <person name="Hosoyama A."/>
            <person name="Uohara A."/>
            <person name="Ohji S."/>
            <person name="Ichikawa N."/>
        </authorList>
    </citation>
    <scope>NUCLEOTIDE SEQUENCE [LARGE SCALE GENOMIC DNA]</scope>
    <source>
        <strain evidence="4 5">NBRC 101102</strain>
    </source>
</reference>
<gene>
    <name evidence="4" type="ORF">CXY01_29090</name>
</gene>
<sequence>MASQPAAPRHSRRTHRRGTPARSRGACVVRRVADLVFTAQAGGHISKALDNTTWHLGLDGAGIRSQDRTVQALRHTAATQWIRAGLPLPTVQVLLGHRSLQVLHRYYGGIQASSVEVADQLAEYLARARAAN</sequence>
<dbReference type="PROSITE" id="PS51898">
    <property type="entry name" value="TYR_RECOMBINASE"/>
    <property type="match status" value="1"/>
</dbReference>
<accession>A0A510V6B1</accession>
<dbReference type="OrthoDB" id="1822491at2"/>
<dbReference type="Pfam" id="PF00589">
    <property type="entry name" value="Phage_integrase"/>
    <property type="match status" value="1"/>
</dbReference>
<dbReference type="EMBL" id="BJUB01000009">
    <property type="protein sequence ID" value="GEK22389.1"/>
    <property type="molecule type" value="Genomic_DNA"/>
</dbReference>
<dbReference type="InterPro" id="IPR002104">
    <property type="entry name" value="Integrase_catalytic"/>
</dbReference>
<evidence type="ECO:0000256" key="1">
    <source>
        <dbReference type="ARBA" id="ARBA00023172"/>
    </source>
</evidence>
<dbReference type="SUPFAM" id="SSF56349">
    <property type="entry name" value="DNA breaking-rejoining enzymes"/>
    <property type="match status" value="1"/>
</dbReference>
<comment type="caution">
    <text evidence="4">The sequence shown here is derived from an EMBL/GenBank/DDBJ whole genome shotgun (WGS) entry which is preliminary data.</text>
</comment>